<accession>A0A562THK5</accession>
<gene>
    <name evidence="1" type="ORF">JM93_00714</name>
</gene>
<proteinExistence type="predicted"/>
<dbReference type="SUPFAM" id="SSF81901">
    <property type="entry name" value="HCP-like"/>
    <property type="match status" value="1"/>
</dbReference>
<sequence>MIDHQGIGTAVVWALEAGGSGLNCIRGMNDNSRAQNKLVRHQRALGRVSGTITVKKSPRSCHNHAVQGRSLAEMHRYSRQQQEKRQILQANRPQRNECEGMSSLLQMNDSGYQGVIQTAYGRGFARLVAVCMLVSCIGLGDYRAQAFDGTPADPDTEIGPQDLSPSEALRAGARQYYSGDKEAALNSLRYAADHGQSMAAWKLGEMYAHGDGVQEDDLKAFEYYSQVVREHGDDSPTDPDAPFVASAFVALGNYYRDGIGERVTANPARAKQIFTHAASYFGDADAQFELGRMYQGSNARMAVRWFNLAAIKGHVGAQARLGETLFTIGQSDSRKARGLMWLSVALEQASANNEAWIRNLHEKYFGLASELVRAQSRDMSSKWLSNNRPELYAAQQTTTE</sequence>
<dbReference type="EMBL" id="VLLF01000001">
    <property type="protein sequence ID" value="TWI93159.1"/>
    <property type="molecule type" value="Genomic_DNA"/>
</dbReference>
<dbReference type="InterPro" id="IPR052945">
    <property type="entry name" value="Mitotic_Regulator"/>
</dbReference>
<dbReference type="SMART" id="SM00671">
    <property type="entry name" value="SEL1"/>
    <property type="match status" value="4"/>
</dbReference>
<dbReference type="Proteomes" id="UP000320593">
    <property type="component" value="Unassembled WGS sequence"/>
</dbReference>
<reference evidence="1 2" key="1">
    <citation type="submission" date="2019-07" db="EMBL/GenBank/DDBJ databases">
        <title>Genomic Encyclopedia of Archaeal and Bacterial Type Strains, Phase II (KMG-II): from individual species to whole genera.</title>
        <authorList>
            <person name="Goeker M."/>
        </authorList>
    </citation>
    <scope>NUCLEOTIDE SEQUENCE [LARGE SCALE GENOMIC DNA]</scope>
    <source>
        <strain evidence="1 2">ATCC BAA-252</strain>
    </source>
</reference>
<evidence type="ECO:0000313" key="1">
    <source>
        <dbReference type="EMBL" id="TWI93159.1"/>
    </source>
</evidence>
<dbReference type="InterPro" id="IPR011990">
    <property type="entry name" value="TPR-like_helical_dom_sf"/>
</dbReference>
<dbReference type="Gene3D" id="1.25.40.10">
    <property type="entry name" value="Tetratricopeptide repeat domain"/>
    <property type="match status" value="1"/>
</dbReference>
<dbReference type="PANTHER" id="PTHR43628">
    <property type="entry name" value="ACTIVATOR OF C KINASE PROTEIN 1-RELATED"/>
    <property type="match status" value="1"/>
</dbReference>
<dbReference type="InterPro" id="IPR006597">
    <property type="entry name" value="Sel1-like"/>
</dbReference>
<protein>
    <submittedName>
        <fullName evidence="1">TPR repeat protein</fullName>
    </submittedName>
</protein>
<name>A0A562THK5_9HYPH</name>
<comment type="caution">
    <text evidence="1">The sequence shown here is derived from an EMBL/GenBank/DDBJ whole genome shotgun (WGS) entry which is preliminary data.</text>
</comment>
<organism evidence="1 2">
    <name type="scientific">Roseibium hamelinense</name>
    <dbReference type="NCBI Taxonomy" id="150831"/>
    <lineage>
        <taxon>Bacteria</taxon>
        <taxon>Pseudomonadati</taxon>
        <taxon>Pseudomonadota</taxon>
        <taxon>Alphaproteobacteria</taxon>
        <taxon>Hyphomicrobiales</taxon>
        <taxon>Stappiaceae</taxon>
        <taxon>Roseibium</taxon>
    </lineage>
</organism>
<keyword evidence="2" id="KW-1185">Reference proteome</keyword>
<dbReference type="PANTHER" id="PTHR43628:SF1">
    <property type="entry name" value="CHITIN SYNTHASE REGULATORY FACTOR 2-RELATED"/>
    <property type="match status" value="1"/>
</dbReference>
<dbReference type="Pfam" id="PF08238">
    <property type="entry name" value="Sel1"/>
    <property type="match status" value="3"/>
</dbReference>
<dbReference type="AlphaFoldDB" id="A0A562THK5"/>
<evidence type="ECO:0000313" key="2">
    <source>
        <dbReference type="Proteomes" id="UP000320593"/>
    </source>
</evidence>